<dbReference type="AlphaFoldDB" id="A0A426ZHQ9"/>
<name>A0A426ZHQ9_ENSVE</name>
<comment type="caution">
    <text evidence="2">The sequence shown here is derived from an EMBL/GenBank/DDBJ whole genome shotgun (WGS) entry which is preliminary data.</text>
</comment>
<evidence type="ECO:0000313" key="2">
    <source>
        <dbReference type="EMBL" id="RRT63519.1"/>
    </source>
</evidence>
<gene>
    <name evidence="2" type="ORF">B296_00042656</name>
</gene>
<evidence type="ECO:0000256" key="1">
    <source>
        <dbReference type="SAM" id="MobiDB-lite"/>
    </source>
</evidence>
<feature type="compositionally biased region" description="Polar residues" evidence="1">
    <location>
        <begin position="78"/>
        <end position="87"/>
    </location>
</feature>
<protein>
    <submittedName>
        <fullName evidence="2">Uncharacterized protein</fullName>
    </submittedName>
</protein>
<dbReference type="EMBL" id="AMZH03006567">
    <property type="protein sequence ID" value="RRT63519.1"/>
    <property type="molecule type" value="Genomic_DNA"/>
</dbReference>
<accession>A0A426ZHQ9</accession>
<evidence type="ECO:0000313" key="3">
    <source>
        <dbReference type="Proteomes" id="UP000287651"/>
    </source>
</evidence>
<reference evidence="2 3" key="1">
    <citation type="journal article" date="2014" name="Agronomy (Basel)">
        <title>A Draft Genome Sequence for Ensete ventricosum, the Drought-Tolerant Tree Against Hunger.</title>
        <authorList>
            <person name="Harrison J."/>
            <person name="Moore K.A."/>
            <person name="Paszkiewicz K."/>
            <person name="Jones T."/>
            <person name="Grant M."/>
            <person name="Ambacheew D."/>
            <person name="Muzemil S."/>
            <person name="Studholme D.J."/>
        </authorList>
    </citation>
    <scope>NUCLEOTIDE SEQUENCE [LARGE SCALE GENOMIC DNA]</scope>
</reference>
<sequence>MALIDRVHDAGRVITPLGNKSDVLQKEVQKLKAGGDPDVVATAKQRASKAQSLANHLKTELDEATRQWESLDKELSETQETLSSQGRSAEVGHRGLQEVARVRDGPGPDGPSFPQVWLSVGIGSVPGWYPSSR</sequence>
<organism evidence="2 3">
    <name type="scientific">Ensete ventricosum</name>
    <name type="common">Abyssinian banana</name>
    <name type="synonym">Musa ensete</name>
    <dbReference type="NCBI Taxonomy" id="4639"/>
    <lineage>
        <taxon>Eukaryota</taxon>
        <taxon>Viridiplantae</taxon>
        <taxon>Streptophyta</taxon>
        <taxon>Embryophyta</taxon>
        <taxon>Tracheophyta</taxon>
        <taxon>Spermatophyta</taxon>
        <taxon>Magnoliopsida</taxon>
        <taxon>Liliopsida</taxon>
        <taxon>Zingiberales</taxon>
        <taxon>Musaceae</taxon>
        <taxon>Ensete</taxon>
    </lineage>
</organism>
<proteinExistence type="predicted"/>
<feature type="region of interest" description="Disordered" evidence="1">
    <location>
        <begin position="74"/>
        <end position="93"/>
    </location>
</feature>
<dbReference type="Proteomes" id="UP000287651">
    <property type="component" value="Unassembled WGS sequence"/>
</dbReference>